<keyword evidence="5" id="KW-1185">Reference proteome</keyword>
<evidence type="ECO:0000256" key="3">
    <source>
        <dbReference type="ARBA" id="ARBA00022729"/>
    </source>
</evidence>
<reference evidence="4" key="1">
    <citation type="journal article" date="2023" name="Science">
        <title>Genome structures resolve the early diversification of teleost fishes.</title>
        <authorList>
            <person name="Parey E."/>
            <person name="Louis A."/>
            <person name="Montfort J."/>
            <person name="Bouchez O."/>
            <person name="Roques C."/>
            <person name="Iampietro C."/>
            <person name="Lluch J."/>
            <person name="Castinel A."/>
            <person name="Donnadieu C."/>
            <person name="Desvignes T."/>
            <person name="Floi Bucao C."/>
            <person name="Jouanno E."/>
            <person name="Wen M."/>
            <person name="Mejri S."/>
            <person name="Dirks R."/>
            <person name="Jansen H."/>
            <person name="Henkel C."/>
            <person name="Chen W.J."/>
            <person name="Zahm M."/>
            <person name="Cabau C."/>
            <person name="Klopp C."/>
            <person name="Thompson A.W."/>
            <person name="Robinson-Rechavi M."/>
            <person name="Braasch I."/>
            <person name="Lecointre G."/>
            <person name="Bobe J."/>
            <person name="Postlethwait J.H."/>
            <person name="Berthelot C."/>
            <person name="Roest Crollius H."/>
            <person name="Guiguen Y."/>
        </authorList>
    </citation>
    <scope>NUCLEOTIDE SEQUENCE</scope>
    <source>
        <strain evidence="4">NC1722</strain>
    </source>
</reference>
<dbReference type="PANTHER" id="PTHR22923:SF102">
    <property type="entry name" value="CEREBELLIN 13-RELATED"/>
    <property type="match status" value="1"/>
</dbReference>
<evidence type="ECO:0000256" key="1">
    <source>
        <dbReference type="ARBA" id="ARBA00004613"/>
    </source>
</evidence>
<keyword evidence="3" id="KW-0732">Signal</keyword>
<proteinExistence type="predicted"/>
<protein>
    <recommendedName>
        <fullName evidence="6">C1q domain-containing protein</fullName>
    </recommendedName>
</protein>
<dbReference type="AlphaFoldDB" id="A0AAD7RP69"/>
<dbReference type="GO" id="GO:0005576">
    <property type="term" value="C:extracellular region"/>
    <property type="evidence" value="ECO:0007669"/>
    <property type="project" value="UniProtKB-SubCell"/>
</dbReference>
<dbReference type="PANTHER" id="PTHR22923">
    <property type="entry name" value="CEREBELLIN-RELATED"/>
    <property type="match status" value="1"/>
</dbReference>
<gene>
    <name evidence="4" type="ORF">AAFF_G00151680</name>
</gene>
<sequence length="131" mass="14108">MSVAQKSPTEPISCQPDIYTQLRELRAQVESMRIECGDTSAVAFSASLLDTGRGHAGPFNTDTVLIFKNIITNNGNAYYSNTEKDISKDLTVAGRQDRSSVETTSVRPAGVFTAPVGGLYYFSFSSQSTGP</sequence>
<dbReference type="InterPro" id="IPR050822">
    <property type="entry name" value="Cerebellin_Synaptic_Org"/>
</dbReference>
<evidence type="ECO:0000313" key="5">
    <source>
        <dbReference type="Proteomes" id="UP001221898"/>
    </source>
</evidence>
<dbReference type="InterPro" id="IPR008983">
    <property type="entry name" value="Tumour_necrosis_fac-like_dom"/>
</dbReference>
<accession>A0AAD7RP69</accession>
<evidence type="ECO:0000313" key="4">
    <source>
        <dbReference type="EMBL" id="KAJ8387618.1"/>
    </source>
</evidence>
<keyword evidence="2" id="KW-0964">Secreted</keyword>
<comment type="subcellular location">
    <subcellularLocation>
        <location evidence="1">Secreted</location>
    </subcellularLocation>
</comment>
<evidence type="ECO:0000256" key="2">
    <source>
        <dbReference type="ARBA" id="ARBA00022525"/>
    </source>
</evidence>
<name>A0AAD7RP69_9TELE</name>
<organism evidence="4 5">
    <name type="scientific">Aldrovandia affinis</name>
    <dbReference type="NCBI Taxonomy" id="143900"/>
    <lineage>
        <taxon>Eukaryota</taxon>
        <taxon>Metazoa</taxon>
        <taxon>Chordata</taxon>
        <taxon>Craniata</taxon>
        <taxon>Vertebrata</taxon>
        <taxon>Euteleostomi</taxon>
        <taxon>Actinopterygii</taxon>
        <taxon>Neopterygii</taxon>
        <taxon>Teleostei</taxon>
        <taxon>Notacanthiformes</taxon>
        <taxon>Halosauridae</taxon>
        <taxon>Aldrovandia</taxon>
    </lineage>
</organism>
<dbReference type="EMBL" id="JAINUG010000208">
    <property type="protein sequence ID" value="KAJ8387618.1"/>
    <property type="molecule type" value="Genomic_DNA"/>
</dbReference>
<evidence type="ECO:0008006" key="6">
    <source>
        <dbReference type="Google" id="ProtNLM"/>
    </source>
</evidence>
<comment type="caution">
    <text evidence="4">The sequence shown here is derived from an EMBL/GenBank/DDBJ whole genome shotgun (WGS) entry which is preliminary data.</text>
</comment>
<dbReference type="Gene3D" id="2.60.120.40">
    <property type="match status" value="1"/>
</dbReference>
<dbReference type="Proteomes" id="UP001221898">
    <property type="component" value="Unassembled WGS sequence"/>
</dbReference>